<protein>
    <recommendedName>
        <fullName evidence="4">LPXTG-motif cell wall anchor domain-containing protein</fullName>
    </recommendedName>
</protein>
<dbReference type="AlphaFoldDB" id="A0A1C6RBS3"/>
<sequence>MARSPAFIVGASRFPRVRPTLTAEVDRASVPPGTEVAFTGTVEPSSASSLELQERVDGTWRTVADGMIGDDGRCTLRVTPKGAGGHQYRVIVPNPDPELVGASRTVVVRVTAGGSGGGDGSGTLPITDSPPVVPMAGGALALILAGVGLTLAGRRRRVVTVPAEH</sequence>
<keyword evidence="1" id="KW-0472">Membrane</keyword>
<organism evidence="2 3">
    <name type="scientific">Micromonospora inyonensis</name>
    <dbReference type="NCBI Taxonomy" id="47866"/>
    <lineage>
        <taxon>Bacteria</taxon>
        <taxon>Bacillati</taxon>
        <taxon>Actinomycetota</taxon>
        <taxon>Actinomycetes</taxon>
        <taxon>Micromonosporales</taxon>
        <taxon>Micromonosporaceae</taxon>
        <taxon>Micromonospora</taxon>
    </lineage>
</organism>
<dbReference type="STRING" id="47866.GA0074694_0831"/>
<dbReference type="Proteomes" id="UP000198906">
    <property type="component" value="Unassembled WGS sequence"/>
</dbReference>
<evidence type="ECO:0000313" key="2">
    <source>
        <dbReference type="EMBL" id="SCL14591.1"/>
    </source>
</evidence>
<keyword evidence="3" id="KW-1185">Reference proteome</keyword>
<evidence type="ECO:0000313" key="3">
    <source>
        <dbReference type="Proteomes" id="UP000198906"/>
    </source>
</evidence>
<feature type="transmembrane region" description="Helical" evidence="1">
    <location>
        <begin position="132"/>
        <end position="152"/>
    </location>
</feature>
<evidence type="ECO:0000256" key="1">
    <source>
        <dbReference type="SAM" id="Phobius"/>
    </source>
</evidence>
<gene>
    <name evidence="2" type="ORF">GA0074694_0831</name>
</gene>
<evidence type="ECO:0008006" key="4">
    <source>
        <dbReference type="Google" id="ProtNLM"/>
    </source>
</evidence>
<dbReference type="RefSeq" id="WP_091452637.1">
    <property type="nucleotide sequence ID" value="NZ_FMHU01000001.1"/>
</dbReference>
<keyword evidence="1" id="KW-1133">Transmembrane helix</keyword>
<dbReference type="EMBL" id="FMHU01000001">
    <property type="protein sequence ID" value="SCL14591.1"/>
    <property type="molecule type" value="Genomic_DNA"/>
</dbReference>
<keyword evidence="1" id="KW-0812">Transmembrane</keyword>
<name>A0A1C6RBS3_9ACTN</name>
<proteinExistence type="predicted"/>
<reference evidence="3" key="1">
    <citation type="submission" date="2016-06" db="EMBL/GenBank/DDBJ databases">
        <authorList>
            <person name="Varghese N."/>
        </authorList>
    </citation>
    <scope>NUCLEOTIDE SEQUENCE [LARGE SCALE GENOMIC DNA]</scope>
    <source>
        <strain evidence="3">DSM 46123</strain>
    </source>
</reference>
<accession>A0A1C6RBS3</accession>